<name>A0A542Z7B7_9MICO</name>
<dbReference type="InterPro" id="IPR025736">
    <property type="entry name" value="PucR_C-HTH_dom"/>
</dbReference>
<comment type="similarity">
    <text evidence="1">Belongs to the CdaR family.</text>
</comment>
<evidence type="ECO:0000259" key="3">
    <source>
        <dbReference type="Pfam" id="PF13556"/>
    </source>
</evidence>
<dbReference type="InterPro" id="IPR051448">
    <property type="entry name" value="CdaR-like_regulators"/>
</dbReference>
<dbReference type="Proteomes" id="UP000319514">
    <property type="component" value="Unassembled WGS sequence"/>
</dbReference>
<dbReference type="EMBL" id="VFOQ01000004">
    <property type="protein sequence ID" value="TQL56218.1"/>
    <property type="molecule type" value="Genomic_DNA"/>
</dbReference>
<dbReference type="PANTHER" id="PTHR33744">
    <property type="entry name" value="CARBOHYDRATE DIACID REGULATOR"/>
    <property type="match status" value="1"/>
</dbReference>
<dbReference type="Pfam" id="PF07905">
    <property type="entry name" value="PucR"/>
    <property type="match status" value="1"/>
</dbReference>
<organism evidence="5 6">
    <name type="scientific">Oryzihumus leptocrescens</name>
    <dbReference type="NCBI Taxonomy" id="297536"/>
    <lineage>
        <taxon>Bacteria</taxon>
        <taxon>Bacillati</taxon>
        <taxon>Actinomycetota</taxon>
        <taxon>Actinomycetes</taxon>
        <taxon>Micrococcales</taxon>
        <taxon>Intrasporangiaceae</taxon>
        <taxon>Oryzihumus</taxon>
    </lineage>
</organism>
<accession>A0A542Z7B7</accession>
<comment type="caution">
    <text evidence="5">The sequence shown here is derived from an EMBL/GenBank/DDBJ whole genome shotgun (WGS) entry which is preliminary data.</text>
</comment>
<feature type="domain" description="Purine catabolism PurC-like" evidence="2">
    <location>
        <begin position="47"/>
        <end position="164"/>
    </location>
</feature>
<dbReference type="InterPro" id="IPR042070">
    <property type="entry name" value="PucR_C-HTH_sf"/>
</dbReference>
<evidence type="ECO:0000313" key="6">
    <source>
        <dbReference type="Proteomes" id="UP000319514"/>
    </source>
</evidence>
<feature type="domain" description="CdaR GGDEF-like" evidence="4">
    <location>
        <begin position="334"/>
        <end position="467"/>
    </location>
</feature>
<evidence type="ECO:0000259" key="4">
    <source>
        <dbReference type="Pfam" id="PF17853"/>
    </source>
</evidence>
<sequence length="585" mass="62218">MPFGDANAAGTVPSMGNVAKDSALVDRELPAHGALGVPGPGLSLGTVLELECLRGARVLAGHAGLDRLVSRLNVMEVPDILPWVKPQELLLTTGYPLRGVPHSLPVLVSELAARGLAGIAVKLGRYLSELPAAMLEEADRLGLPVIALPDDVGFDDIINQVLTEVLNRQAAMLARAEDAHRALVQIVLTGGGLDRLCEELAGILGGAVMVTTADGRVRASAGATDEDLAGALALDCFDPTGRFLVEGEPVGARTPGGDRARRAVVRIVAGALDHGRLVAFNASHELTPDDVHTLERAATVAALAITKAQAVSAVESKYQADFLRDALAGRAGTAERVTAHADSLGWDIGRRMVVVVAETDPHATPRGLSRDEVRSLQDRFATAWHQVVRVRDERAPVVGFSQEVVSVLGVPDDADTESISRTVREMVRVVSGDGGGGRRSFSTGISRPIDSADQLPQAYEQACKAVSVGRQMHGPSALTHFDGLGIFRLLSLVPDTAELRSFVAEALGELVTNDTPENADLRTTLSVLLDTNLNVAETARILHFHYNTLRYRIVKLERMLGPFTSDPNLRLTLSLALQVVQMRGI</sequence>
<dbReference type="Pfam" id="PF17853">
    <property type="entry name" value="GGDEF_2"/>
    <property type="match status" value="1"/>
</dbReference>
<proteinExistence type="inferred from homology"/>
<evidence type="ECO:0000259" key="2">
    <source>
        <dbReference type="Pfam" id="PF07905"/>
    </source>
</evidence>
<dbReference type="Pfam" id="PF13556">
    <property type="entry name" value="HTH_30"/>
    <property type="match status" value="1"/>
</dbReference>
<dbReference type="InterPro" id="IPR041522">
    <property type="entry name" value="CdaR_GGDEF"/>
</dbReference>
<dbReference type="PANTHER" id="PTHR33744:SF1">
    <property type="entry name" value="DNA-BINDING TRANSCRIPTIONAL ACTIVATOR ADER"/>
    <property type="match status" value="1"/>
</dbReference>
<evidence type="ECO:0000256" key="1">
    <source>
        <dbReference type="ARBA" id="ARBA00006754"/>
    </source>
</evidence>
<feature type="domain" description="PucR C-terminal helix-turn-helix" evidence="3">
    <location>
        <begin position="521"/>
        <end position="578"/>
    </location>
</feature>
<protein>
    <submittedName>
        <fullName evidence="5">Purine catabolism regulator</fullName>
    </submittedName>
</protein>
<dbReference type="AlphaFoldDB" id="A0A542Z7B7"/>
<reference evidence="5 6" key="1">
    <citation type="submission" date="2019-06" db="EMBL/GenBank/DDBJ databases">
        <title>Sequencing the genomes of 1000 actinobacteria strains.</title>
        <authorList>
            <person name="Klenk H.-P."/>
        </authorList>
    </citation>
    <scope>NUCLEOTIDE SEQUENCE [LARGE SCALE GENOMIC DNA]</scope>
    <source>
        <strain evidence="5 6">DSM 18082</strain>
    </source>
</reference>
<evidence type="ECO:0000313" key="5">
    <source>
        <dbReference type="EMBL" id="TQL56218.1"/>
    </source>
</evidence>
<dbReference type="InterPro" id="IPR012914">
    <property type="entry name" value="PucR_dom"/>
</dbReference>
<gene>
    <name evidence="5" type="ORF">FB474_4145</name>
</gene>
<dbReference type="Gene3D" id="1.10.10.2840">
    <property type="entry name" value="PucR C-terminal helix-turn-helix domain"/>
    <property type="match status" value="1"/>
</dbReference>
<keyword evidence="6" id="KW-1185">Reference proteome</keyword>